<dbReference type="GO" id="GO:0030010">
    <property type="term" value="P:establishment of cell polarity"/>
    <property type="evidence" value="ECO:0007669"/>
    <property type="project" value="EnsemblFungi"/>
</dbReference>
<name>A0A1G4JZE5_9SACH</name>
<sequence length="319" mass="35762">MLDATDMGTEAGAPESIKKEELLEWGVDEVLTWCEQKLAIDEKELPQIRERFYQNAIDGPSVLELDLDDCKQLLNEDAQLAVKLKLEINRLKHQEHSQEEDVLTILNQLYSTVSEKLQDFQGQYSRLRLDVLEVVKKDSYTSQIQNTQSSSAPLQGNSHQPQHDYFEGHRVVTPGSPNNTIAMRQPLNRSTSSATSQHFSVTNNASTPAALPNTQASSGAGAPSGVSTEPLKHMRASKEDSCERVLKSAMKRHGLSEQDWRQYVLVICYGDQERMLELEEKPVHVFKALKEQGLHPAIMLRQRGDFEEVNGGLTPGGRL</sequence>
<dbReference type="InterPro" id="IPR029071">
    <property type="entry name" value="Ubiquitin-like_domsf"/>
</dbReference>
<proteinExistence type="predicted"/>
<dbReference type="Gene3D" id="3.10.20.90">
    <property type="entry name" value="Phosphatidylinositol 3-kinase Catalytic Subunit, Chain A, domain 1"/>
    <property type="match status" value="1"/>
</dbReference>
<evidence type="ECO:0000256" key="1">
    <source>
        <dbReference type="SAM" id="MobiDB-lite"/>
    </source>
</evidence>
<dbReference type="OrthoDB" id="445896at2759"/>
<dbReference type="GO" id="GO:0000750">
    <property type="term" value="P:pheromone-dependent signal transduction involved in conjugation with cellular fusion"/>
    <property type="evidence" value="ECO:0007669"/>
    <property type="project" value="EnsemblFungi"/>
</dbReference>
<dbReference type="Gene3D" id="1.10.150.50">
    <property type="entry name" value="Transcription Factor, Ets-1"/>
    <property type="match status" value="1"/>
</dbReference>
<dbReference type="GO" id="GO:0005737">
    <property type="term" value="C:cytoplasm"/>
    <property type="evidence" value="ECO:0007669"/>
    <property type="project" value="EnsemblFungi"/>
</dbReference>
<dbReference type="Proteomes" id="UP000190274">
    <property type="component" value="Chromosome H"/>
</dbReference>
<evidence type="ECO:0000259" key="2">
    <source>
        <dbReference type="PROSITE" id="PS50105"/>
    </source>
</evidence>
<dbReference type="InterPro" id="IPR013761">
    <property type="entry name" value="SAM/pointed_sf"/>
</dbReference>
<dbReference type="GO" id="GO:0001402">
    <property type="term" value="P:signal transduction involved in filamentous growth"/>
    <property type="evidence" value="ECO:0007669"/>
    <property type="project" value="EnsemblFungi"/>
</dbReference>
<dbReference type="EMBL" id="LT598461">
    <property type="protein sequence ID" value="SCU96497.1"/>
    <property type="molecule type" value="Genomic_DNA"/>
</dbReference>
<feature type="compositionally biased region" description="Polar residues" evidence="1">
    <location>
        <begin position="187"/>
        <end position="215"/>
    </location>
</feature>
<feature type="domain" description="SAM" evidence="2">
    <location>
        <begin position="25"/>
        <end position="94"/>
    </location>
</feature>
<evidence type="ECO:0000313" key="5">
    <source>
        <dbReference type="Proteomes" id="UP000190274"/>
    </source>
</evidence>
<accession>A0A1G4JZE5</accession>
<reference evidence="4 5" key="1">
    <citation type="submission" date="2016-03" db="EMBL/GenBank/DDBJ databases">
        <authorList>
            <person name="Devillers H."/>
        </authorList>
    </citation>
    <scope>NUCLEOTIDE SEQUENCE [LARGE SCALE GENOMIC DNA]</scope>
    <source>
        <strain evidence="4">CBS 10888</strain>
    </source>
</reference>
<feature type="domain" description="Ras-associating" evidence="3">
    <location>
        <begin position="232"/>
        <end position="305"/>
    </location>
</feature>
<dbReference type="CDD" id="cd01786">
    <property type="entry name" value="RA_STE50"/>
    <property type="match status" value="1"/>
</dbReference>
<dbReference type="GO" id="GO:0032093">
    <property type="term" value="F:SAM domain binding"/>
    <property type="evidence" value="ECO:0007669"/>
    <property type="project" value="EnsemblFungi"/>
</dbReference>
<evidence type="ECO:0000313" key="4">
    <source>
        <dbReference type="EMBL" id="SCU96497.1"/>
    </source>
</evidence>
<dbReference type="InterPro" id="IPR001660">
    <property type="entry name" value="SAM"/>
</dbReference>
<dbReference type="InterPro" id="IPR000159">
    <property type="entry name" value="RA_dom"/>
</dbReference>
<organism evidence="4 5">
    <name type="scientific">Lachancea dasiensis</name>
    <dbReference type="NCBI Taxonomy" id="1072105"/>
    <lineage>
        <taxon>Eukaryota</taxon>
        <taxon>Fungi</taxon>
        <taxon>Dikarya</taxon>
        <taxon>Ascomycota</taxon>
        <taxon>Saccharomycotina</taxon>
        <taxon>Saccharomycetes</taxon>
        <taxon>Saccharomycetales</taxon>
        <taxon>Saccharomycetaceae</taxon>
        <taxon>Lachancea</taxon>
    </lineage>
</organism>
<feature type="region of interest" description="Disordered" evidence="1">
    <location>
        <begin position="187"/>
        <end position="240"/>
    </location>
</feature>
<dbReference type="GO" id="GO:0019887">
    <property type="term" value="F:protein kinase regulator activity"/>
    <property type="evidence" value="ECO:0007669"/>
    <property type="project" value="EnsemblFungi"/>
</dbReference>
<dbReference type="AlphaFoldDB" id="A0A1G4JZE5"/>
<dbReference type="GO" id="GO:0038066">
    <property type="term" value="P:p38MAPK cascade"/>
    <property type="evidence" value="ECO:0007669"/>
    <property type="project" value="EnsemblFungi"/>
</dbReference>
<dbReference type="SUPFAM" id="SSF54236">
    <property type="entry name" value="Ubiquitin-like"/>
    <property type="match status" value="1"/>
</dbReference>
<dbReference type="PROSITE" id="PS50105">
    <property type="entry name" value="SAM_DOMAIN"/>
    <property type="match status" value="1"/>
</dbReference>
<dbReference type="SMART" id="SM00314">
    <property type="entry name" value="RA"/>
    <property type="match status" value="1"/>
</dbReference>
<dbReference type="Pfam" id="PF09235">
    <property type="entry name" value="SAM_Ste50p"/>
    <property type="match status" value="1"/>
</dbReference>
<feature type="compositionally biased region" description="Basic and acidic residues" evidence="1">
    <location>
        <begin position="230"/>
        <end position="240"/>
    </location>
</feature>
<dbReference type="STRING" id="1266660.A0A1G4JZE5"/>
<dbReference type="Pfam" id="PF00788">
    <property type="entry name" value="RA"/>
    <property type="match status" value="1"/>
</dbReference>
<keyword evidence="5" id="KW-1185">Reference proteome</keyword>
<dbReference type="InterPro" id="IPR015316">
    <property type="entry name" value="SAM_Ste50"/>
</dbReference>
<evidence type="ECO:0000259" key="3">
    <source>
        <dbReference type="PROSITE" id="PS50200"/>
    </source>
</evidence>
<protein>
    <submittedName>
        <fullName evidence="4">LADA_0H01244g1_1</fullName>
    </submittedName>
</protein>
<dbReference type="SUPFAM" id="SSF47769">
    <property type="entry name" value="SAM/Pointed domain"/>
    <property type="match status" value="1"/>
</dbReference>
<dbReference type="GO" id="GO:0007232">
    <property type="term" value="P:osmosensory signaling pathway via Sho1 osmosensor"/>
    <property type="evidence" value="ECO:0007669"/>
    <property type="project" value="EnsemblFungi"/>
</dbReference>
<feature type="compositionally biased region" description="Low complexity" evidence="1">
    <location>
        <begin position="216"/>
        <end position="225"/>
    </location>
</feature>
<gene>
    <name evidence="4" type="ORF">LADA_0H01244G</name>
</gene>
<dbReference type="PROSITE" id="PS50200">
    <property type="entry name" value="RA"/>
    <property type="match status" value="1"/>
</dbReference>